<dbReference type="AlphaFoldDB" id="A0A543CHY2"/>
<reference evidence="1 2" key="1">
    <citation type="submission" date="2019-06" db="EMBL/GenBank/DDBJ databases">
        <title>Sequencing the genomes of 1000 actinobacteria strains.</title>
        <authorList>
            <person name="Klenk H.-P."/>
        </authorList>
    </citation>
    <scope>NUCLEOTIDE SEQUENCE [LARGE SCALE GENOMIC DNA]</scope>
    <source>
        <strain evidence="1 2">DSM 102200</strain>
    </source>
</reference>
<proteinExistence type="predicted"/>
<keyword evidence="2" id="KW-1185">Reference proteome</keyword>
<dbReference type="EMBL" id="VFOZ01000001">
    <property type="protein sequence ID" value="TQL96517.1"/>
    <property type="molecule type" value="Genomic_DNA"/>
</dbReference>
<sequence length="90" mass="9378">MSARRVDRGPDSIPPTAAANDLLDCASDTDEAGAAYDALLSAARSHTVDEAALGRLFDALDVERLTTELHASIDLTAALDIARRAGLTQG</sequence>
<evidence type="ECO:0000313" key="1">
    <source>
        <dbReference type="EMBL" id="TQL96517.1"/>
    </source>
</evidence>
<name>A0A543CHY2_9ACTN</name>
<comment type="caution">
    <text evidence="1">The sequence shown here is derived from an EMBL/GenBank/DDBJ whole genome shotgun (WGS) entry which is preliminary data.</text>
</comment>
<protein>
    <submittedName>
        <fullName evidence="1">Uncharacterized protein</fullName>
    </submittedName>
</protein>
<gene>
    <name evidence="1" type="ORF">FB559_2049</name>
</gene>
<accession>A0A543CHY2</accession>
<dbReference type="Proteomes" id="UP000316096">
    <property type="component" value="Unassembled WGS sequence"/>
</dbReference>
<evidence type="ECO:0000313" key="2">
    <source>
        <dbReference type="Proteomes" id="UP000316096"/>
    </source>
</evidence>
<organism evidence="1 2">
    <name type="scientific">Actinoallomurus bryophytorum</name>
    <dbReference type="NCBI Taxonomy" id="1490222"/>
    <lineage>
        <taxon>Bacteria</taxon>
        <taxon>Bacillati</taxon>
        <taxon>Actinomycetota</taxon>
        <taxon>Actinomycetes</taxon>
        <taxon>Streptosporangiales</taxon>
        <taxon>Thermomonosporaceae</taxon>
        <taxon>Actinoallomurus</taxon>
    </lineage>
</organism>